<dbReference type="InterPro" id="IPR011701">
    <property type="entry name" value="MFS"/>
</dbReference>
<evidence type="ECO:0000256" key="5">
    <source>
        <dbReference type="SAM" id="Phobius"/>
    </source>
</evidence>
<feature type="transmembrane region" description="Helical" evidence="5">
    <location>
        <begin position="328"/>
        <end position="349"/>
    </location>
</feature>
<dbReference type="PANTHER" id="PTHR23121:SF9">
    <property type="entry name" value="SODIUM-DEPENDENT GLUCOSE TRANSPORTER 1"/>
    <property type="match status" value="1"/>
</dbReference>
<evidence type="ECO:0000313" key="6">
    <source>
        <dbReference type="EMBL" id="CAD9861619.1"/>
    </source>
</evidence>
<dbReference type="Gene3D" id="1.20.1250.20">
    <property type="entry name" value="MFS general substrate transporter like domains"/>
    <property type="match status" value="2"/>
</dbReference>
<accession>A0A7S2UZ78</accession>
<keyword evidence="1 5" id="KW-0812">Transmembrane</keyword>
<gene>
    <name evidence="6" type="ORF">FJAP1339_LOCUS4141</name>
</gene>
<feature type="transmembrane region" description="Helical" evidence="5">
    <location>
        <begin position="154"/>
        <end position="172"/>
    </location>
</feature>
<proteinExistence type="predicted"/>
<dbReference type="AlphaFoldDB" id="A0A7S2UZ78"/>
<feature type="region of interest" description="Disordered" evidence="4">
    <location>
        <begin position="454"/>
        <end position="493"/>
    </location>
</feature>
<keyword evidence="2 5" id="KW-1133">Transmembrane helix</keyword>
<feature type="region of interest" description="Disordered" evidence="4">
    <location>
        <begin position="1"/>
        <end position="25"/>
    </location>
</feature>
<dbReference type="PANTHER" id="PTHR23121">
    <property type="entry name" value="SODIUM-DEPENDENT GLUCOSE TRANSPORTER 1"/>
    <property type="match status" value="1"/>
</dbReference>
<feature type="transmembrane region" description="Helical" evidence="5">
    <location>
        <begin position="387"/>
        <end position="407"/>
    </location>
</feature>
<name>A0A7S2UZ78_9STRA</name>
<feature type="transmembrane region" description="Helical" evidence="5">
    <location>
        <begin position="184"/>
        <end position="207"/>
    </location>
</feature>
<dbReference type="EMBL" id="HBHR01008554">
    <property type="protein sequence ID" value="CAD9861619.1"/>
    <property type="molecule type" value="Transcribed_RNA"/>
</dbReference>
<dbReference type="Pfam" id="PF07690">
    <property type="entry name" value="MFS_1"/>
    <property type="match status" value="1"/>
</dbReference>
<evidence type="ECO:0008006" key="7">
    <source>
        <dbReference type="Google" id="ProtNLM"/>
    </source>
</evidence>
<feature type="transmembrane region" description="Helical" evidence="5">
    <location>
        <begin position="213"/>
        <end position="232"/>
    </location>
</feature>
<feature type="transmembrane region" description="Helical" evidence="5">
    <location>
        <begin position="419"/>
        <end position="441"/>
    </location>
</feature>
<reference evidence="6" key="1">
    <citation type="submission" date="2021-01" db="EMBL/GenBank/DDBJ databases">
        <authorList>
            <person name="Corre E."/>
            <person name="Pelletier E."/>
            <person name="Niang G."/>
            <person name="Scheremetjew M."/>
            <person name="Finn R."/>
            <person name="Kale V."/>
            <person name="Holt S."/>
            <person name="Cochrane G."/>
            <person name="Meng A."/>
            <person name="Brown T."/>
            <person name="Cohen L."/>
        </authorList>
    </citation>
    <scope>NUCLEOTIDE SEQUENCE</scope>
    <source>
        <strain evidence="6">CCMP1661</strain>
    </source>
</reference>
<protein>
    <recommendedName>
        <fullName evidence="7">Major facilitator superfamily (MFS) profile domain-containing protein</fullName>
    </recommendedName>
</protein>
<feature type="transmembrane region" description="Helical" evidence="5">
    <location>
        <begin position="299"/>
        <end position="316"/>
    </location>
</feature>
<feature type="transmembrane region" description="Helical" evidence="5">
    <location>
        <begin position="130"/>
        <end position="148"/>
    </location>
</feature>
<feature type="transmembrane region" description="Helical" evidence="5">
    <location>
        <begin position="265"/>
        <end position="287"/>
    </location>
</feature>
<evidence type="ECO:0000256" key="3">
    <source>
        <dbReference type="ARBA" id="ARBA00023136"/>
    </source>
</evidence>
<keyword evidence="3 5" id="KW-0472">Membrane</keyword>
<sequence>MGQPADEEMGKSEETPLLTSESQDREAALRSWLREASKKAEDGRQATFFDDAEWRGIPAIRWVLGLGYMLAMGVCGIVLVALGSTLEDLAARCGTSSVEVGSVFIARGAGAMFGSAVSAKLYTAFKSQTIMALVLLTFAIVLTWLPLVKTVFSLHVSFTLLGICTAVLDTGCQIQTRKLHGVEAGPWLGANTVAFGISGALVPSLAYLTHSLMAQYVILSFVSLTVGALLYLPPTPRKEQLPPPAVKKTASSGEAKQTYEIETCLAIMVFWLVGGKVTATAYFTEFIQDTRILPFEDCALLIMVLWVAITFGRIAGIQDQRFLNRPRLYNHLCLFCLAGAIAMLLLLAFPSSRLVLWVGVGLYGFFNGPTVGYCYDLNNRLTVPSEVGMSIVMLGLNSGTSLVPYGTSLVWEYLGPFTLMWALLVSHLIPIPLLFLAAYLFDRKTKKEGLDVKDLVPTPTNTVKSKVVSSSAPTSAPLNKEAGDVKKPVKSAA</sequence>
<dbReference type="InterPro" id="IPR036259">
    <property type="entry name" value="MFS_trans_sf"/>
</dbReference>
<evidence type="ECO:0000256" key="1">
    <source>
        <dbReference type="ARBA" id="ARBA00022692"/>
    </source>
</evidence>
<feature type="transmembrane region" description="Helical" evidence="5">
    <location>
        <begin position="62"/>
        <end position="84"/>
    </location>
</feature>
<dbReference type="SUPFAM" id="SSF103473">
    <property type="entry name" value="MFS general substrate transporter"/>
    <property type="match status" value="1"/>
</dbReference>
<organism evidence="6">
    <name type="scientific">Fibrocapsa japonica</name>
    <dbReference type="NCBI Taxonomy" id="94617"/>
    <lineage>
        <taxon>Eukaryota</taxon>
        <taxon>Sar</taxon>
        <taxon>Stramenopiles</taxon>
        <taxon>Ochrophyta</taxon>
        <taxon>Raphidophyceae</taxon>
        <taxon>Chattonellales</taxon>
        <taxon>Chattonellaceae</taxon>
        <taxon>Fibrocapsa</taxon>
    </lineage>
</organism>
<evidence type="ECO:0000256" key="4">
    <source>
        <dbReference type="SAM" id="MobiDB-lite"/>
    </source>
</evidence>
<feature type="transmembrane region" description="Helical" evidence="5">
    <location>
        <begin position="355"/>
        <end position="375"/>
    </location>
</feature>
<dbReference type="GO" id="GO:0022857">
    <property type="term" value="F:transmembrane transporter activity"/>
    <property type="evidence" value="ECO:0007669"/>
    <property type="project" value="InterPro"/>
</dbReference>
<feature type="compositionally biased region" description="Low complexity" evidence="4">
    <location>
        <begin position="456"/>
        <end position="477"/>
    </location>
</feature>
<evidence type="ECO:0000256" key="2">
    <source>
        <dbReference type="ARBA" id="ARBA00022989"/>
    </source>
</evidence>
<feature type="transmembrane region" description="Helical" evidence="5">
    <location>
        <begin position="104"/>
        <end position="123"/>
    </location>
</feature>